<protein>
    <recommendedName>
        <fullName evidence="5">tRNA pseudouridine synthase B</fullName>
        <ecNumber evidence="5">5.4.99.25</ecNumber>
    </recommendedName>
    <alternativeName>
        <fullName evidence="5">tRNA pseudouridine(55) synthase</fullName>
        <shortName evidence="5">Psi55 synthase</shortName>
    </alternativeName>
    <alternativeName>
        <fullName evidence="5">tRNA pseudouridylate synthase</fullName>
    </alternativeName>
    <alternativeName>
        <fullName evidence="5">tRNA-uridine isomerase</fullName>
    </alternativeName>
</protein>
<evidence type="ECO:0000259" key="6">
    <source>
        <dbReference type="Pfam" id="PF01509"/>
    </source>
</evidence>
<keyword evidence="4 5" id="KW-0413">Isomerase</keyword>
<dbReference type="GO" id="GO:0160148">
    <property type="term" value="F:tRNA pseudouridine(55) synthase activity"/>
    <property type="evidence" value="ECO:0007669"/>
    <property type="project" value="UniProtKB-EC"/>
</dbReference>
<comment type="similarity">
    <text evidence="2 5">Belongs to the pseudouridine synthase TruB family. Type 1 subfamily.</text>
</comment>
<dbReference type="GO" id="GO:0003723">
    <property type="term" value="F:RNA binding"/>
    <property type="evidence" value="ECO:0007669"/>
    <property type="project" value="InterPro"/>
</dbReference>
<keyword evidence="10" id="KW-1185">Reference proteome</keyword>
<dbReference type="PANTHER" id="PTHR13767:SF2">
    <property type="entry name" value="PSEUDOURIDYLATE SYNTHASE TRUB1"/>
    <property type="match status" value="1"/>
</dbReference>
<feature type="active site" description="Nucleophile" evidence="5">
    <location>
        <position position="49"/>
    </location>
</feature>
<evidence type="ECO:0000256" key="1">
    <source>
        <dbReference type="ARBA" id="ARBA00000385"/>
    </source>
</evidence>
<dbReference type="Pfam" id="PF01509">
    <property type="entry name" value="TruB_N"/>
    <property type="match status" value="1"/>
</dbReference>
<dbReference type="NCBIfam" id="TIGR00431">
    <property type="entry name" value="TruB"/>
    <property type="match status" value="1"/>
</dbReference>
<comment type="catalytic activity">
    <reaction evidence="1 5">
        <text>uridine(55) in tRNA = pseudouridine(55) in tRNA</text>
        <dbReference type="Rhea" id="RHEA:42532"/>
        <dbReference type="Rhea" id="RHEA-COMP:10101"/>
        <dbReference type="Rhea" id="RHEA-COMP:10102"/>
        <dbReference type="ChEBI" id="CHEBI:65314"/>
        <dbReference type="ChEBI" id="CHEBI:65315"/>
        <dbReference type="EC" id="5.4.99.25"/>
    </reaction>
</comment>
<evidence type="ECO:0000259" key="8">
    <source>
        <dbReference type="Pfam" id="PF16198"/>
    </source>
</evidence>
<sequence>MARRGKKKGRPISGWVVFDKPKGMGSTEAVSKIKWLFNAEKAGHAGTLDPLASGMLPIALGEATKTVPYVMDGAKIYRFTVAWGEERSTDDLEGGVTQTSDKRPGKDEILALLPRYTGLIQQVPPQFSAIKIGGERAYDLAREGESIEIPAREVEIARLEIIEMPDETHTMFEIECGKGTYVRSLARDMGRDLGCYGHISDLRRIEVAPFTQEDFVTLEELEAAWPPLPPRDEEGEDAAPAPKRDFSAIDALVIDTGAALDCLPQVALSDEQAHRIRTGNPVILRGRDAPVEADEACVTIRGKLLAIGYIEQGQFKPKRVFTAG</sequence>
<evidence type="ECO:0000259" key="7">
    <source>
        <dbReference type="Pfam" id="PF09157"/>
    </source>
</evidence>
<dbReference type="InterPro" id="IPR015240">
    <property type="entry name" value="tRNA_sdUridine_synth_fam1_C"/>
</dbReference>
<evidence type="ECO:0000256" key="4">
    <source>
        <dbReference type="ARBA" id="ARBA00023235"/>
    </source>
</evidence>
<evidence type="ECO:0000313" key="10">
    <source>
        <dbReference type="Proteomes" id="UP000646478"/>
    </source>
</evidence>
<comment type="function">
    <text evidence="5">Responsible for synthesis of pseudouridine from uracil-55 in the psi GC loop of transfer RNAs.</text>
</comment>
<proteinExistence type="inferred from homology"/>
<dbReference type="InterPro" id="IPR020103">
    <property type="entry name" value="PsdUridine_synth_cat_dom_sf"/>
</dbReference>
<feature type="domain" description="tRNA pseudouridine synthase II TruB subfamily 1 C-terminal" evidence="7">
    <location>
        <begin position="264"/>
        <end position="321"/>
    </location>
</feature>
<dbReference type="SUPFAM" id="SSF55120">
    <property type="entry name" value="Pseudouridine synthase"/>
    <property type="match status" value="1"/>
</dbReference>
<evidence type="ECO:0000256" key="3">
    <source>
        <dbReference type="ARBA" id="ARBA00022694"/>
    </source>
</evidence>
<comment type="caution">
    <text evidence="9">The sequence shown here is derived from an EMBL/GenBank/DDBJ whole genome shotgun (WGS) entry which is preliminary data.</text>
</comment>
<dbReference type="PANTHER" id="PTHR13767">
    <property type="entry name" value="TRNA-PSEUDOURIDINE SYNTHASE"/>
    <property type="match status" value="1"/>
</dbReference>
<feature type="domain" description="Pseudouridine synthase II N-terminal" evidence="6">
    <location>
        <begin position="34"/>
        <end position="182"/>
    </location>
</feature>
<evidence type="ECO:0000256" key="5">
    <source>
        <dbReference type="HAMAP-Rule" id="MF_01080"/>
    </source>
</evidence>
<dbReference type="CDD" id="cd02573">
    <property type="entry name" value="PseudoU_synth_EcTruB"/>
    <property type="match status" value="1"/>
</dbReference>
<dbReference type="EC" id="5.4.99.25" evidence="5"/>
<reference evidence="9" key="1">
    <citation type="journal article" date="2014" name="Int. J. Syst. Evol. Microbiol.">
        <title>Complete genome sequence of Corynebacterium casei LMG S-19264T (=DSM 44701T), isolated from a smear-ripened cheese.</title>
        <authorList>
            <consortium name="US DOE Joint Genome Institute (JGI-PGF)"/>
            <person name="Walter F."/>
            <person name="Albersmeier A."/>
            <person name="Kalinowski J."/>
            <person name="Ruckert C."/>
        </authorList>
    </citation>
    <scope>NUCLEOTIDE SEQUENCE</scope>
    <source>
        <strain evidence="9">CGMCC 1.15082</strain>
    </source>
</reference>
<dbReference type="Pfam" id="PF09157">
    <property type="entry name" value="TruB-C_2"/>
    <property type="match status" value="1"/>
</dbReference>
<dbReference type="GO" id="GO:1990481">
    <property type="term" value="P:mRNA pseudouridine synthesis"/>
    <property type="evidence" value="ECO:0007669"/>
    <property type="project" value="TreeGrafter"/>
</dbReference>
<dbReference type="RefSeq" id="WP_188823327.1">
    <property type="nucleotide sequence ID" value="NZ_BMHH01000005.1"/>
</dbReference>
<keyword evidence="3 5" id="KW-0819">tRNA processing</keyword>
<evidence type="ECO:0000256" key="2">
    <source>
        <dbReference type="ARBA" id="ARBA00005642"/>
    </source>
</evidence>
<dbReference type="InterPro" id="IPR002501">
    <property type="entry name" value="PsdUridine_synth_N"/>
</dbReference>
<evidence type="ECO:0000313" key="9">
    <source>
        <dbReference type="EMBL" id="GGA89527.1"/>
    </source>
</evidence>
<dbReference type="HAMAP" id="MF_01080">
    <property type="entry name" value="TruB_bact"/>
    <property type="match status" value="1"/>
</dbReference>
<feature type="domain" description="tRNA pseudouridylate synthase B C-terminal" evidence="8">
    <location>
        <begin position="183"/>
        <end position="224"/>
    </location>
</feature>
<dbReference type="InterPro" id="IPR032819">
    <property type="entry name" value="TruB_C"/>
</dbReference>
<dbReference type="Pfam" id="PF16198">
    <property type="entry name" value="TruB_C_2"/>
    <property type="match status" value="1"/>
</dbReference>
<gene>
    <name evidence="5 9" type="primary">truB</name>
    <name evidence="9" type="ORF">GCM10011491_16740</name>
</gene>
<dbReference type="GO" id="GO:0031119">
    <property type="term" value="P:tRNA pseudouridine synthesis"/>
    <property type="evidence" value="ECO:0007669"/>
    <property type="project" value="UniProtKB-UniRule"/>
</dbReference>
<dbReference type="InterPro" id="IPR014780">
    <property type="entry name" value="tRNA_psdUridine_synth_TruB"/>
</dbReference>
<organism evidence="9 10">
    <name type="scientific">Brucella endophytica</name>
    <dbReference type="NCBI Taxonomy" id="1963359"/>
    <lineage>
        <taxon>Bacteria</taxon>
        <taxon>Pseudomonadati</taxon>
        <taxon>Pseudomonadota</taxon>
        <taxon>Alphaproteobacteria</taxon>
        <taxon>Hyphomicrobiales</taxon>
        <taxon>Brucellaceae</taxon>
        <taxon>Brucella/Ochrobactrum group</taxon>
        <taxon>Brucella</taxon>
    </lineage>
</organism>
<dbReference type="EMBL" id="BMHH01000005">
    <property type="protein sequence ID" value="GGA89527.1"/>
    <property type="molecule type" value="Genomic_DNA"/>
</dbReference>
<accession>A0A916S8Y3</accession>
<reference evidence="9" key="2">
    <citation type="submission" date="2020-09" db="EMBL/GenBank/DDBJ databases">
        <authorList>
            <person name="Sun Q."/>
            <person name="Zhou Y."/>
        </authorList>
    </citation>
    <scope>NUCLEOTIDE SEQUENCE</scope>
    <source>
        <strain evidence="9">CGMCC 1.15082</strain>
    </source>
</reference>
<name>A0A916S8Y3_9HYPH</name>
<dbReference type="Proteomes" id="UP000646478">
    <property type="component" value="Unassembled WGS sequence"/>
</dbReference>
<dbReference type="Gene3D" id="3.30.2350.10">
    <property type="entry name" value="Pseudouridine synthase"/>
    <property type="match status" value="1"/>
</dbReference>
<dbReference type="AlphaFoldDB" id="A0A916S8Y3"/>